<protein>
    <submittedName>
        <fullName evidence="1">NIPSNAP family protein</fullName>
    </submittedName>
</protein>
<dbReference type="SUPFAM" id="SSF54909">
    <property type="entry name" value="Dimeric alpha+beta barrel"/>
    <property type="match status" value="1"/>
</dbReference>
<dbReference type="AlphaFoldDB" id="A0A0P8X7F6"/>
<dbReference type="Gene3D" id="3.30.70.100">
    <property type="match status" value="1"/>
</dbReference>
<dbReference type="RefSeq" id="WP_081015003.1">
    <property type="nucleotide sequence ID" value="NZ_LJXB01000038.1"/>
</dbReference>
<evidence type="ECO:0000313" key="2">
    <source>
        <dbReference type="Proteomes" id="UP000050349"/>
    </source>
</evidence>
<name>A0A0P8X7F6_PSEFL</name>
<dbReference type="EMBL" id="LJXB01000038">
    <property type="protein sequence ID" value="KPU62006.1"/>
    <property type="molecule type" value="Genomic_DNA"/>
</dbReference>
<accession>A0A0P8X7F6</accession>
<evidence type="ECO:0000313" key="1">
    <source>
        <dbReference type="EMBL" id="KPU62006.1"/>
    </source>
</evidence>
<comment type="caution">
    <text evidence="1">The sequence shown here is derived from an EMBL/GenBank/DDBJ whole genome shotgun (WGS) entry which is preliminary data.</text>
</comment>
<dbReference type="InterPro" id="IPR011008">
    <property type="entry name" value="Dimeric_a/b-barrel"/>
</dbReference>
<reference evidence="1 2" key="1">
    <citation type="submission" date="2015-09" db="EMBL/GenBank/DDBJ databases">
        <authorList>
            <person name="Jackson K.R."/>
            <person name="Lunt B.L."/>
            <person name="Fisher J.N.B."/>
            <person name="Gardner A.V."/>
            <person name="Bailey M.E."/>
            <person name="Deus L.M."/>
            <person name="Earl A.S."/>
            <person name="Gibby P.D."/>
            <person name="Hartmann K.A."/>
            <person name="Liu J.E."/>
            <person name="Manci A.M."/>
            <person name="Nielsen D.A."/>
            <person name="Solomon M.B."/>
            <person name="Breakwell D.P."/>
            <person name="Burnett S.H."/>
            <person name="Grose J.H."/>
        </authorList>
    </citation>
    <scope>NUCLEOTIDE SEQUENCE [LARGE SCALE GENOMIC DNA]</scope>
    <source>
        <strain evidence="1 2">S613</strain>
    </source>
</reference>
<organism evidence="1 2">
    <name type="scientific">Pseudomonas fluorescens</name>
    <dbReference type="NCBI Taxonomy" id="294"/>
    <lineage>
        <taxon>Bacteria</taxon>
        <taxon>Pseudomonadati</taxon>
        <taxon>Pseudomonadota</taxon>
        <taxon>Gammaproteobacteria</taxon>
        <taxon>Pseudomonadales</taxon>
        <taxon>Pseudomonadaceae</taxon>
        <taxon>Pseudomonas</taxon>
    </lineage>
</organism>
<proteinExistence type="predicted"/>
<dbReference type="Proteomes" id="UP000050349">
    <property type="component" value="Unassembled WGS sequence"/>
</dbReference>
<dbReference type="OrthoDB" id="9809695at2"/>
<sequence>MTRIIEILMYTLKPGSGLDFHRIMQNVSVPLHLEAGIDVVSYGSSLHDCDSYHLIRSYESESHRLASQDIFYASAAWKQGPRADIISRIEVSTTTVMALTRDAIDAIRASVDLSRADAQPV</sequence>
<dbReference type="PATRIC" id="fig|294.162.peg.213"/>
<gene>
    <name evidence="1" type="ORF">AN403_5983</name>
</gene>